<gene>
    <name evidence="1" type="ORF">J2Z22_002553</name>
</gene>
<organism evidence="1 2">
    <name type="scientific">Paenibacillus forsythiae</name>
    <dbReference type="NCBI Taxonomy" id="365616"/>
    <lineage>
        <taxon>Bacteria</taxon>
        <taxon>Bacillati</taxon>
        <taxon>Bacillota</taxon>
        <taxon>Bacilli</taxon>
        <taxon>Bacillales</taxon>
        <taxon>Paenibacillaceae</taxon>
        <taxon>Paenibacillus</taxon>
    </lineage>
</organism>
<name>A0ABU3H861_9BACL</name>
<proteinExistence type="predicted"/>
<keyword evidence="2" id="KW-1185">Reference proteome</keyword>
<reference evidence="1 2" key="1">
    <citation type="submission" date="2023-07" db="EMBL/GenBank/DDBJ databases">
        <title>Genomic Encyclopedia of Type Strains, Phase IV (KMG-IV): sequencing the most valuable type-strain genomes for metagenomic binning, comparative biology and taxonomic classification.</title>
        <authorList>
            <person name="Goeker M."/>
        </authorList>
    </citation>
    <scope>NUCLEOTIDE SEQUENCE [LARGE SCALE GENOMIC DNA]</scope>
    <source>
        <strain evidence="1 2">T98</strain>
    </source>
</reference>
<sequence length="50" mass="5749">MKRFHLCMKTINPKGIFIFFRAKIPGAAGDFYILPRVLPFIQKFGTSLAF</sequence>
<protein>
    <submittedName>
        <fullName evidence="1">Uncharacterized protein</fullName>
    </submittedName>
</protein>
<evidence type="ECO:0000313" key="1">
    <source>
        <dbReference type="EMBL" id="MDT3427019.1"/>
    </source>
</evidence>
<comment type="caution">
    <text evidence="1">The sequence shown here is derived from an EMBL/GenBank/DDBJ whole genome shotgun (WGS) entry which is preliminary data.</text>
</comment>
<accession>A0ABU3H861</accession>
<dbReference type="EMBL" id="JAUSUY010000009">
    <property type="protein sequence ID" value="MDT3427019.1"/>
    <property type="molecule type" value="Genomic_DNA"/>
</dbReference>
<dbReference type="Proteomes" id="UP001248709">
    <property type="component" value="Unassembled WGS sequence"/>
</dbReference>
<evidence type="ECO:0000313" key="2">
    <source>
        <dbReference type="Proteomes" id="UP001248709"/>
    </source>
</evidence>